<organism evidence="2 3">
    <name type="scientific">Colletotrichum karsti</name>
    <dbReference type="NCBI Taxonomy" id="1095194"/>
    <lineage>
        <taxon>Eukaryota</taxon>
        <taxon>Fungi</taxon>
        <taxon>Dikarya</taxon>
        <taxon>Ascomycota</taxon>
        <taxon>Pezizomycotina</taxon>
        <taxon>Sordariomycetes</taxon>
        <taxon>Hypocreomycetidae</taxon>
        <taxon>Glomerellales</taxon>
        <taxon>Glomerellaceae</taxon>
        <taxon>Colletotrichum</taxon>
        <taxon>Colletotrichum boninense species complex</taxon>
    </lineage>
</organism>
<dbReference type="OrthoDB" id="4848672at2759"/>
<reference evidence="2" key="2">
    <citation type="submission" date="2020-11" db="EMBL/GenBank/DDBJ databases">
        <title>Whole genome sequencing of Colletotrichum sp.</title>
        <authorList>
            <person name="Li H."/>
        </authorList>
    </citation>
    <scope>NUCLEOTIDE SEQUENCE</scope>
    <source>
        <strain evidence="2">CkLH20</strain>
    </source>
</reference>
<feature type="chain" id="PRO_5040242044" evidence="1">
    <location>
        <begin position="22"/>
        <end position="97"/>
    </location>
</feature>
<accession>A0A9P6HY90</accession>
<keyword evidence="3" id="KW-1185">Reference proteome</keyword>
<evidence type="ECO:0000313" key="2">
    <source>
        <dbReference type="EMBL" id="KAF9873492.1"/>
    </source>
</evidence>
<dbReference type="GeneID" id="62164740"/>
<name>A0A9P6HY90_9PEZI</name>
<comment type="caution">
    <text evidence="2">The sequence shown here is derived from an EMBL/GenBank/DDBJ whole genome shotgun (WGS) entry which is preliminary data.</text>
</comment>
<keyword evidence="1" id="KW-0732">Signal</keyword>
<gene>
    <name evidence="2" type="ORF">CkaCkLH20_08951</name>
</gene>
<protein>
    <submittedName>
        <fullName evidence="2">Uncharacterized protein</fullName>
    </submittedName>
</protein>
<reference evidence="2" key="1">
    <citation type="submission" date="2020-03" db="EMBL/GenBank/DDBJ databases">
        <authorList>
            <person name="He L."/>
        </authorList>
    </citation>
    <scope>NUCLEOTIDE SEQUENCE</scope>
    <source>
        <strain evidence="2">CkLH20</strain>
    </source>
</reference>
<dbReference type="RefSeq" id="XP_038742953.1">
    <property type="nucleotide sequence ID" value="XM_038891666.1"/>
</dbReference>
<proteinExistence type="predicted"/>
<feature type="signal peptide" evidence="1">
    <location>
        <begin position="1"/>
        <end position="21"/>
    </location>
</feature>
<evidence type="ECO:0000256" key="1">
    <source>
        <dbReference type="SAM" id="SignalP"/>
    </source>
</evidence>
<dbReference type="EMBL" id="JAATWM020000031">
    <property type="protein sequence ID" value="KAF9873492.1"/>
    <property type="molecule type" value="Genomic_DNA"/>
</dbReference>
<sequence>MKFISIIAVLSSMSAFSAVLAAPTSDVNTSPAEPVNAVFKKKECPDDILHLTRGMCNGNSCKWAGVNYDCQVGTCLWRNARPAKAAATTRAAFGGVA</sequence>
<evidence type="ECO:0000313" key="3">
    <source>
        <dbReference type="Proteomes" id="UP000781932"/>
    </source>
</evidence>
<dbReference type="AlphaFoldDB" id="A0A9P6HY90"/>
<dbReference type="Proteomes" id="UP000781932">
    <property type="component" value="Unassembled WGS sequence"/>
</dbReference>